<evidence type="ECO:0000313" key="2">
    <source>
        <dbReference type="EMBL" id="QOP42205.1"/>
    </source>
</evidence>
<evidence type="ECO:0008006" key="4">
    <source>
        <dbReference type="Google" id="ProtNLM"/>
    </source>
</evidence>
<name>A0A7M1AXR4_9BACT</name>
<gene>
    <name evidence="2" type="ORF">FJR03_10840</name>
</gene>
<reference evidence="2 3" key="1">
    <citation type="submission" date="2019-06" db="EMBL/GenBank/DDBJ databases">
        <title>Sulfurimonas gotlandica sp. nov., a chemoautotrophic and psychrotolerant epsilonproteobacterium isolated from a pelagic redoxcline, and an emended description of the genus Sulfurimonas.</title>
        <authorList>
            <person name="Wang S."/>
            <person name="Jiang L."/>
            <person name="Shao Z."/>
        </authorList>
    </citation>
    <scope>NUCLEOTIDE SEQUENCE [LARGE SCALE GENOMIC DNA]</scope>
    <source>
        <strain evidence="2 3">B2</strain>
    </source>
</reference>
<evidence type="ECO:0000313" key="3">
    <source>
        <dbReference type="Proteomes" id="UP000593910"/>
    </source>
</evidence>
<dbReference type="KEGG" id="smax:FJR03_10840"/>
<keyword evidence="1" id="KW-0472">Membrane</keyword>
<evidence type="ECO:0000256" key="1">
    <source>
        <dbReference type="SAM" id="Phobius"/>
    </source>
</evidence>
<dbReference type="Proteomes" id="UP000593910">
    <property type="component" value="Chromosome"/>
</dbReference>
<keyword evidence="3" id="KW-1185">Reference proteome</keyword>
<proteinExistence type="predicted"/>
<organism evidence="2 3">
    <name type="scientific">Sulfurimonas marina</name>
    <dbReference type="NCBI Taxonomy" id="2590551"/>
    <lineage>
        <taxon>Bacteria</taxon>
        <taxon>Pseudomonadati</taxon>
        <taxon>Campylobacterota</taxon>
        <taxon>Epsilonproteobacteria</taxon>
        <taxon>Campylobacterales</taxon>
        <taxon>Sulfurimonadaceae</taxon>
        <taxon>Sulfurimonas</taxon>
    </lineage>
</organism>
<dbReference type="AlphaFoldDB" id="A0A7M1AXR4"/>
<keyword evidence="1" id="KW-0812">Transmembrane</keyword>
<sequence length="150" mass="16927">MRQVSLMNNKRLFRNGSLGLPQIMATLLVVLPTLAFIVVILLDYWSAMQADYKLKLIANLTSDFLISREDLRDFSDSADYDNYLTRVNSLCPNQTNITFPTPVNAANSGEIDVTVQYTYTGTYLKNKTITTQMNTYSYVDQNGSVVITCE</sequence>
<feature type="transmembrane region" description="Helical" evidence="1">
    <location>
        <begin position="20"/>
        <end position="45"/>
    </location>
</feature>
<accession>A0A7M1AXR4</accession>
<protein>
    <recommendedName>
        <fullName evidence="4">Pilus assembly protein</fullName>
    </recommendedName>
</protein>
<dbReference type="EMBL" id="CP041165">
    <property type="protein sequence ID" value="QOP42205.1"/>
    <property type="molecule type" value="Genomic_DNA"/>
</dbReference>
<keyword evidence="1" id="KW-1133">Transmembrane helix</keyword>
<dbReference type="RefSeq" id="WP_193113525.1">
    <property type="nucleotide sequence ID" value="NZ_CP041165.1"/>
</dbReference>